<dbReference type="AlphaFoldDB" id="A0AAE3XJ97"/>
<comment type="caution">
    <text evidence="2">The sequence shown here is derived from an EMBL/GenBank/DDBJ whole genome shotgun (WGS) entry which is preliminary data.</text>
</comment>
<dbReference type="Proteomes" id="UP001185092">
    <property type="component" value="Unassembled WGS sequence"/>
</dbReference>
<feature type="chain" id="PRO_5042236772" evidence="1">
    <location>
        <begin position="22"/>
        <end position="235"/>
    </location>
</feature>
<dbReference type="EMBL" id="JAVDQD010000001">
    <property type="protein sequence ID" value="MDR6237397.1"/>
    <property type="molecule type" value="Genomic_DNA"/>
</dbReference>
<keyword evidence="1" id="KW-0732">Signal</keyword>
<evidence type="ECO:0000313" key="3">
    <source>
        <dbReference type="Proteomes" id="UP001185092"/>
    </source>
</evidence>
<name>A0AAE3XJ97_9BACT</name>
<evidence type="ECO:0000256" key="1">
    <source>
        <dbReference type="SAM" id="SignalP"/>
    </source>
</evidence>
<dbReference type="RefSeq" id="WP_338390301.1">
    <property type="nucleotide sequence ID" value="NZ_AP025305.1"/>
</dbReference>
<feature type="signal peptide" evidence="1">
    <location>
        <begin position="1"/>
        <end position="21"/>
    </location>
</feature>
<sequence length="235" mass="26808">MKSLMILGICFVISLASIATASGQSNYILLRNAHPATASLSIFQQNNQHHVIFSFFTSDSYANEFNAGDYIILTDDNGLNYAFQVTNEVHEDNYPIHNANGDEGWLSVYMCSNLNPVIVDMMHGAKFKDVALHHRHKMIYSFPTDHEYYLNSPDFKSTLTSQKKKPNNEYQVLGFVDRPDISIYGKDYSTEKYQHQKMVSLNANESLRVWSIVNENTKNSYEDALILKPVAIKTY</sequence>
<keyword evidence="3" id="KW-1185">Reference proteome</keyword>
<reference evidence="2" key="1">
    <citation type="submission" date="2023-07" db="EMBL/GenBank/DDBJ databases">
        <title>Genomic Encyclopedia of Type Strains, Phase IV (KMG-IV): sequencing the most valuable type-strain genomes for metagenomic binning, comparative biology and taxonomic classification.</title>
        <authorList>
            <person name="Goeker M."/>
        </authorList>
    </citation>
    <scope>NUCLEOTIDE SEQUENCE</scope>
    <source>
        <strain evidence="2">DSM 26174</strain>
    </source>
</reference>
<proteinExistence type="predicted"/>
<accession>A0AAE3XJ97</accession>
<evidence type="ECO:0000313" key="2">
    <source>
        <dbReference type="EMBL" id="MDR6237397.1"/>
    </source>
</evidence>
<gene>
    <name evidence="2" type="ORF">HNQ88_000373</name>
</gene>
<protein>
    <submittedName>
        <fullName evidence="2">Uncharacterized protein</fullName>
    </submittedName>
</protein>
<organism evidence="2 3">
    <name type="scientific">Aureibacter tunicatorum</name>
    <dbReference type="NCBI Taxonomy" id="866807"/>
    <lineage>
        <taxon>Bacteria</taxon>
        <taxon>Pseudomonadati</taxon>
        <taxon>Bacteroidota</taxon>
        <taxon>Cytophagia</taxon>
        <taxon>Cytophagales</taxon>
        <taxon>Persicobacteraceae</taxon>
        <taxon>Aureibacter</taxon>
    </lineage>
</organism>